<proteinExistence type="inferred from homology"/>
<reference evidence="4 5" key="1">
    <citation type="submission" date="2016-03" db="EMBL/GenBank/DDBJ databases">
        <title>Genome sequence of Nesiotobacter sp. nov., a moderately halophilic alphaproteobacterium isolated from the Yellow Sea, China.</title>
        <authorList>
            <person name="Zhang G."/>
            <person name="Zhang R."/>
        </authorList>
    </citation>
    <scope>NUCLEOTIDE SEQUENCE [LARGE SCALE GENOMIC DNA]</scope>
    <source>
        <strain evidence="4 5">WB1-6</strain>
    </source>
</reference>
<evidence type="ECO:0000313" key="5">
    <source>
        <dbReference type="Proteomes" id="UP000185783"/>
    </source>
</evidence>
<dbReference type="HAMAP" id="MF_00457">
    <property type="entry name" value="UPF0173"/>
    <property type="match status" value="1"/>
</dbReference>
<dbReference type="RefSeq" id="WP_028481859.1">
    <property type="nucleotide sequence ID" value="NZ_LVVZ01000032.1"/>
</dbReference>
<dbReference type="InterPro" id="IPR050114">
    <property type="entry name" value="UPF0173_UPF0282_UlaG_hydrolase"/>
</dbReference>
<dbReference type="GO" id="GO:0016787">
    <property type="term" value="F:hydrolase activity"/>
    <property type="evidence" value="ECO:0007669"/>
    <property type="project" value="UniProtKB-UniRule"/>
</dbReference>
<dbReference type="PANTHER" id="PTHR43546">
    <property type="entry name" value="UPF0173 METAL-DEPENDENT HYDROLASE MJ1163-RELATED"/>
    <property type="match status" value="1"/>
</dbReference>
<comment type="caution">
    <text evidence="4">The sequence shown here is derived from an EMBL/GenBank/DDBJ whole genome shotgun (WGS) entry which is preliminary data.</text>
</comment>
<dbReference type="PANTHER" id="PTHR43546:SF3">
    <property type="entry name" value="UPF0173 METAL-DEPENDENT HYDROLASE MJ1163"/>
    <property type="match status" value="1"/>
</dbReference>
<evidence type="ECO:0000256" key="1">
    <source>
        <dbReference type="ARBA" id="ARBA00022801"/>
    </source>
</evidence>
<dbReference type="SUPFAM" id="SSF56281">
    <property type="entry name" value="Metallo-hydrolase/oxidoreductase"/>
    <property type="match status" value="1"/>
</dbReference>
<evidence type="ECO:0000313" key="4">
    <source>
        <dbReference type="EMBL" id="OKL42851.1"/>
    </source>
</evidence>
<evidence type="ECO:0000259" key="3">
    <source>
        <dbReference type="SMART" id="SM00849"/>
    </source>
</evidence>
<dbReference type="Pfam" id="PF12706">
    <property type="entry name" value="Lactamase_B_2"/>
    <property type="match status" value="1"/>
</dbReference>
<dbReference type="InterPro" id="IPR036866">
    <property type="entry name" value="RibonucZ/Hydroxyglut_hydro"/>
</dbReference>
<dbReference type="Proteomes" id="UP000185783">
    <property type="component" value="Unassembled WGS sequence"/>
</dbReference>
<name>A0A1U7JDY0_9HYPH</name>
<keyword evidence="5" id="KW-1185">Reference proteome</keyword>
<accession>A0A1U7JDY0</accession>
<feature type="domain" description="Metallo-beta-lactamase" evidence="3">
    <location>
        <begin position="7"/>
        <end position="199"/>
    </location>
</feature>
<dbReference type="NCBIfam" id="NF001911">
    <property type="entry name" value="PRK00685.1"/>
    <property type="match status" value="1"/>
</dbReference>
<sequence length="238" mass="25996">MKLTYWSHSAFTVEIKDAKILFDPFFTGNPTFPEDATVASVSEDITHLVLTHGHDDHVGDAIHILKETGAQLTANFEICMWAQSRGVENINPMNSGGCVDVGPFKVALTQAQHSSATSQAGEGYTYMGNPHGVIIMADDEPTLFHMGDTDIFGDMALINEVYAPEIGIVPIGDRFTMGAKTAAMACTRFFDFKTILPCHYRTFPILDQSADHFIEEMGADGFRIADLKPGETVDVSKS</sequence>
<evidence type="ECO:0000256" key="2">
    <source>
        <dbReference type="HAMAP-Rule" id="MF_00457"/>
    </source>
</evidence>
<dbReference type="SMART" id="SM00849">
    <property type="entry name" value="Lactamase_B"/>
    <property type="match status" value="1"/>
</dbReference>
<dbReference type="AlphaFoldDB" id="A0A1U7JDY0"/>
<dbReference type="Gene3D" id="3.60.15.10">
    <property type="entry name" value="Ribonuclease Z/Hydroxyacylglutathione hydrolase-like"/>
    <property type="match status" value="1"/>
</dbReference>
<comment type="similarity">
    <text evidence="2">Belongs to the UPF0173 family.</text>
</comment>
<dbReference type="InterPro" id="IPR022877">
    <property type="entry name" value="UPF0173"/>
</dbReference>
<dbReference type="InterPro" id="IPR001279">
    <property type="entry name" value="Metallo-B-lactamas"/>
</dbReference>
<dbReference type="OrthoDB" id="9789133at2"/>
<dbReference type="STRING" id="197461.A3843_16935"/>
<protein>
    <recommendedName>
        <fullName evidence="2">UPF0173 metal-dependent hydrolase A3843_16935</fullName>
    </recommendedName>
</protein>
<keyword evidence="1 2" id="KW-0378">Hydrolase</keyword>
<organism evidence="4 5">
    <name type="scientific">Pseudovibrio exalbescens</name>
    <dbReference type="NCBI Taxonomy" id="197461"/>
    <lineage>
        <taxon>Bacteria</taxon>
        <taxon>Pseudomonadati</taxon>
        <taxon>Pseudomonadota</taxon>
        <taxon>Alphaproteobacteria</taxon>
        <taxon>Hyphomicrobiales</taxon>
        <taxon>Stappiaceae</taxon>
        <taxon>Pseudovibrio</taxon>
    </lineage>
</organism>
<dbReference type="EMBL" id="LVVZ01000032">
    <property type="protein sequence ID" value="OKL42851.1"/>
    <property type="molecule type" value="Genomic_DNA"/>
</dbReference>
<gene>
    <name evidence="4" type="ORF">A3843_16935</name>
</gene>